<evidence type="ECO:0000313" key="3">
    <source>
        <dbReference type="EMBL" id="MFD2892374.1"/>
    </source>
</evidence>
<dbReference type="InterPro" id="IPR000801">
    <property type="entry name" value="Esterase-like"/>
</dbReference>
<evidence type="ECO:0000256" key="1">
    <source>
        <dbReference type="SAM" id="Coils"/>
    </source>
</evidence>
<evidence type="ECO:0000256" key="2">
    <source>
        <dbReference type="SAM" id="MobiDB-lite"/>
    </source>
</evidence>
<dbReference type="InterPro" id="IPR029058">
    <property type="entry name" value="AB_hydrolase_fold"/>
</dbReference>
<gene>
    <name evidence="3" type="ORF">ACFS5J_10160</name>
</gene>
<keyword evidence="1" id="KW-0175">Coiled coil</keyword>
<keyword evidence="3" id="KW-0378">Hydrolase</keyword>
<protein>
    <submittedName>
        <fullName evidence="3">Alpha/beta hydrolase</fullName>
    </submittedName>
</protein>
<dbReference type="PANTHER" id="PTHR48098:SF6">
    <property type="entry name" value="FERRI-BACILLIBACTIN ESTERASE BESA"/>
    <property type="match status" value="1"/>
</dbReference>
<dbReference type="InterPro" id="IPR011990">
    <property type="entry name" value="TPR-like_helical_dom_sf"/>
</dbReference>
<feature type="region of interest" description="Disordered" evidence="2">
    <location>
        <begin position="379"/>
        <end position="409"/>
    </location>
</feature>
<dbReference type="PANTHER" id="PTHR48098">
    <property type="entry name" value="ENTEROCHELIN ESTERASE-RELATED"/>
    <property type="match status" value="1"/>
</dbReference>
<dbReference type="Gene3D" id="1.25.40.10">
    <property type="entry name" value="Tetratricopeptide repeat domain"/>
    <property type="match status" value="1"/>
</dbReference>
<dbReference type="RefSeq" id="WP_379812024.1">
    <property type="nucleotide sequence ID" value="NZ_JBHUPC010000013.1"/>
</dbReference>
<feature type="coiled-coil region" evidence="1">
    <location>
        <begin position="193"/>
        <end position="220"/>
    </location>
</feature>
<feature type="compositionally biased region" description="Acidic residues" evidence="2">
    <location>
        <begin position="388"/>
        <end position="409"/>
    </location>
</feature>
<accession>A0ABW5YPL8</accession>
<dbReference type="Gene3D" id="3.40.50.1820">
    <property type="entry name" value="alpha/beta hydrolase"/>
    <property type="match status" value="1"/>
</dbReference>
<sequence length="409" mass="47064">MRTALFLFFALLAKFGFSQTLNESIESKKLRGIREFSVTLPKSYERNIDKKYPILLVLDGEYLASPFTGNLTYGAYWDDLPEMIVVSLYQNYAEQRFHDSEFDEAGLPTGSGADFFEFIGIELLPYIEGKYRTQPFRIIAGHDTTAGFLNFYLYKDNPIFNGYISLAPEMAPGMEKRVAERLAAISKPIFYYCASGEGDLAELKEKAEELRLNIQAIPNKNFNYRFDAIPGASHYSLVPQAIPQALYFIFNGYQPISMVEFQEKILTLDAGYTQYLIDKYTTLETKLGLKVQPRLTDFKAIEAAIIKNKAYAELQELSKYAEKHYPKTTLSVYHQALYYEKMGEYRKAEKEYKKAFTKEDIRELTKDFMLKRAENLKNKEDDSKVEEYAEPLPEDGGEVNSEETQEGEE</sequence>
<reference evidence="4" key="1">
    <citation type="journal article" date="2019" name="Int. J. Syst. Evol. Microbiol.">
        <title>The Global Catalogue of Microorganisms (GCM) 10K type strain sequencing project: providing services to taxonomists for standard genome sequencing and annotation.</title>
        <authorList>
            <consortium name="The Broad Institute Genomics Platform"/>
            <consortium name="The Broad Institute Genome Sequencing Center for Infectious Disease"/>
            <person name="Wu L."/>
            <person name="Ma J."/>
        </authorList>
    </citation>
    <scope>NUCLEOTIDE SEQUENCE [LARGE SCALE GENOMIC DNA]</scope>
    <source>
        <strain evidence="4">KCTC 22671</strain>
    </source>
</reference>
<dbReference type="Proteomes" id="UP001597534">
    <property type="component" value="Unassembled WGS sequence"/>
</dbReference>
<dbReference type="SUPFAM" id="SSF53474">
    <property type="entry name" value="alpha/beta-Hydrolases"/>
    <property type="match status" value="1"/>
</dbReference>
<dbReference type="GO" id="GO:0016787">
    <property type="term" value="F:hydrolase activity"/>
    <property type="evidence" value="ECO:0007669"/>
    <property type="project" value="UniProtKB-KW"/>
</dbReference>
<name>A0ABW5YPL8_9FLAO</name>
<dbReference type="InterPro" id="IPR050583">
    <property type="entry name" value="Mycobacterial_A85_antigen"/>
</dbReference>
<evidence type="ECO:0000313" key="4">
    <source>
        <dbReference type="Proteomes" id="UP001597534"/>
    </source>
</evidence>
<keyword evidence="4" id="KW-1185">Reference proteome</keyword>
<comment type="caution">
    <text evidence="3">The sequence shown here is derived from an EMBL/GenBank/DDBJ whole genome shotgun (WGS) entry which is preliminary data.</text>
</comment>
<dbReference type="Pfam" id="PF00756">
    <property type="entry name" value="Esterase"/>
    <property type="match status" value="1"/>
</dbReference>
<organism evidence="3 4">
    <name type="scientific">Flavobacterium chuncheonense</name>
    <dbReference type="NCBI Taxonomy" id="2026653"/>
    <lineage>
        <taxon>Bacteria</taxon>
        <taxon>Pseudomonadati</taxon>
        <taxon>Bacteroidota</taxon>
        <taxon>Flavobacteriia</taxon>
        <taxon>Flavobacteriales</taxon>
        <taxon>Flavobacteriaceae</taxon>
        <taxon>Flavobacterium</taxon>
    </lineage>
</organism>
<proteinExistence type="predicted"/>
<dbReference type="EMBL" id="JBHUPC010000013">
    <property type="protein sequence ID" value="MFD2892374.1"/>
    <property type="molecule type" value="Genomic_DNA"/>
</dbReference>